<dbReference type="AlphaFoldDB" id="A0A5E7AJK9"/>
<gene>
    <name evidence="1" type="ORF">PS718_00799</name>
</gene>
<evidence type="ECO:0000313" key="1">
    <source>
        <dbReference type="EMBL" id="VVN76874.1"/>
    </source>
</evidence>
<dbReference type="EMBL" id="CABVHX010000002">
    <property type="protein sequence ID" value="VVN76874.1"/>
    <property type="molecule type" value="Genomic_DNA"/>
</dbReference>
<evidence type="ECO:0000313" key="2">
    <source>
        <dbReference type="Proteomes" id="UP000325375"/>
    </source>
</evidence>
<proteinExistence type="predicted"/>
<protein>
    <submittedName>
        <fullName evidence="1">Uncharacterized protein</fullName>
    </submittedName>
</protein>
<sequence>MSESNGSVSNTAAAENNESNAVPAYFEVDEVVPHRFGDFGGALSWPMPLSVSQKGNVLLAASHYLNRIENPESAYIGVLDYLNGEVRLSDDALRDAPSALEKLITGARGQALGLAVQNRLNGIATDVSVNEYAMAGIQLVLYQGSLEDPQRNTVAGFDLAGEKHWGKPASAIFNNLVEYLVKAHLSSRRMAQLTANLLLVWKAPALLISDLPDHLKYGSAAWFNLAVAAQTIEAQTPGKVAYMTFAQVMASAESAAQADPDVTLRAQTAALVDWGVVNGLLGKRSDDLYTHSQLEDVKTHFNDQLADRLNASIQLNSEFPSRKEIALARLKERFTGDVPFEERLLEQETAEGGDGVFLSADGWNGKYSLLDIAMTGSSRPRRWKTRDARLLLHLNTINELHNLDVPQTFQTRFDNTLGKLKDGVRLTISHLISELPLEDRKNLEYGGVTFFQHKTYKSNGHWGKDLQSTDAKLTIKTELGRDTTVYNIHLNRGVIERVEFTQAVPGESYDTGSPSIQYATESFHAFDKSVAAKLLPTTAILSTTPASYASARTQTIADVFVKHLDLDNEKILKDAKGQTTKEREDAAAQRVIDFVLDLIPFKSAISNFIKGNYAEGAVDLFMDVLGFVTAGAGAVAKVAKIGAKTASAIGKTLKAAKIIGAVVIGELNPLSGLTGLVTGGTRLLGKGVNFVGNQSLHYLNKLRGASGSYDLLRVAGRQHGPTLIGVWKLGEESVDGVGVLKNGQFYQLNPVNNRLYGPPGDFRPKPGRLGLGGLDNKDLGRFAVKASEIAGLEANAQGIFRSADGERFYIRNFDETGTEAVYQIRNDFTRSSDFTDVILVDPATNRTHGARLWQVAPDQWQPLAIRGGNLTDEIKWIPSPITRQRLQNGLSEPIIEAITTSEVAHLSRNWGDYHIVPFTASPTNIHHALSGTEFAQLSISCDLFNSKFWSNPLEKNSLLTNREGGATMIFSMQRMKTTGAVKTEFNALRALELQAGEVPGKIDSVHGFWVAQGGYVDIPVHPGWADADHVFTPGFGGCSFVVDQMGDSTLRVRHVEGSKEAAQYNNLSPHEHGMGQSAAMEFTDYGVGFDLNGNADTMLTGFSYLKYDRAAKQWKIHYQSQYGAPVINSYSKNDAGWFKPSTRMALVYPQTHIVKTGTKPVITVANVAKRGEVYAAIPA</sequence>
<organism evidence="1 2">
    <name type="scientific">Pseudomonas fluorescens</name>
    <dbReference type="NCBI Taxonomy" id="294"/>
    <lineage>
        <taxon>Bacteria</taxon>
        <taxon>Pseudomonadati</taxon>
        <taxon>Pseudomonadota</taxon>
        <taxon>Gammaproteobacteria</taxon>
        <taxon>Pseudomonadales</taxon>
        <taxon>Pseudomonadaceae</taxon>
        <taxon>Pseudomonas</taxon>
    </lineage>
</organism>
<dbReference type="Proteomes" id="UP000325375">
    <property type="component" value="Unassembled WGS sequence"/>
</dbReference>
<name>A0A5E7AJK9_PSEFL</name>
<accession>A0A5E7AJK9</accession>
<dbReference type="RefSeq" id="WP_150601759.1">
    <property type="nucleotide sequence ID" value="NZ_CABVHX010000002.1"/>
</dbReference>
<reference evidence="1 2" key="1">
    <citation type="submission" date="2019-09" db="EMBL/GenBank/DDBJ databases">
        <authorList>
            <person name="Chandra G."/>
            <person name="Truman W A."/>
        </authorList>
    </citation>
    <scope>NUCLEOTIDE SEQUENCE [LARGE SCALE GENOMIC DNA]</scope>
    <source>
        <strain evidence="1">PS718</strain>
    </source>
</reference>